<dbReference type="Proteomes" id="UP000198825">
    <property type="component" value="Chromosome I"/>
</dbReference>
<dbReference type="OrthoDB" id="4319558at2"/>
<reference evidence="3" key="1">
    <citation type="submission" date="2016-10" db="EMBL/GenBank/DDBJ databases">
        <authorList>
            <person name="Varghese N."/>
            <person name="Submissions S."/>
        </authorList>
    </citation>
    <scope>NUCLEOTIDE SEQUENCE [LARGE SCALE GENOMIC DNA]</scope>
    <source>
        <strain evidence="3">DSM 21743</strain>
    </source>
</reference>
<feature type="compositionally biased region" description="Basic and acidic residues" evidence="1">
    <location>
        <begin position="20"/>
        <end position="30"/>
    </location>
</feature>
<dbReference type="RefSeq" id="WP_091075014.1">
    <property type="nucleotide sequence ID" value="NZ_LT629799.1"/>
</dbReference>
<dbReference type="InterPro" id="IPR035172">
    <property type="entry name" value="DUF5302"/>
</dbReference>
<dbReference type="EMBL" id="LT629799">
    <property type="protein sequence ID" value="SDU96213.1"/>
    <property type="molecule type" value="Genomic_DNA"/>
</dbReference>
<evidence type="ECO:0000256" key="1">
    <source>
        <dbReference type="SAM" id="MobiDB-lite"/>
    </source>
</evidence>
<proteinExistence type="predicted"/>
<evidence type="ECO:0000313" key="3">
    <source>
        <dbReference type="Proteomes" id="UP000198825"/>
    </source>
</evidence>
<accession>A0A1H2MSH2</accession>
<organism evidence="2 3">
    <name type="scientific">Microlunatus sagamiharensis</name>
    <dbReference type="NCBI Taxonomy" id="546874"/>
    <lineage>
        <taxon>Bacteria</taxon>
        <taxon>Bacillati</taxon>
        <taxon>Actinomycetota</taxon>
        <taxon>Actinomycetes</taxon>
        <taxon>Propionibacteriales</taxon>
        <taxon>Propionibacteriaceae</taxon>
        <taxon>Microlunatus</taxon>
    </lineage>
</organism>
<evidence type="ECO:0000313" key="2">
    <source>
        <dbReference type="EMBL" id="SDU96213.1"/>
    </source>
</evidence>
<dbReference type="Pfam" id="PF17227">
    <property type="entry name" value="DUF5302"/>
    <property type="match status" value="1"/>
</dbReference>
<gene>
    <name evidence="2" type="ORF">SAMN04488544_2639</name>
</gene>
<sequence>MNADEPGTSEQQTPQEDPVDETKRRFREALAAKQGRHGQDHFDGGGKAGGHAHGQADGKRSTFRRKTG</sequence>
<keyword evidence="3" id="KW-1185">Reference proteome</keyword>
<feature type="region of interest" description="Disordered" evidence="1">
    <location>
        <begin position="1"/>
        <end position="68"/>
    </location>
</feature>
<dbReference type="AlphaFoldDB" id="A0A1H2MSH2"/>
<evidence type="ECO:0008006" key="4">
    <source>
        <dbReference type="Google" id="ProtNLM"/>
    </source>
</evidence>
<protein>
    <recommendedName>
        <fullName evidence="4">DUF5302 domain-containing protein</fullName>
    </recommendedName>
</protein>
<name>A0A1H2MSH2_9ACTN</name>